<dbReference type="InterPro" id="IPR016181">
    <property type="entry name" value="Acyl_CoA_acyltransferase"/>
</dbReference>
<proteinExistence type="predicted"/>
<dbReference type="SUPFAM" id="SSF55729">
    <property type="entry name" value="Acyl-CoA N-acyltransferases (Nat)"/>
    <property type="match status" value="1"/>
</dbReference>
<feature type="domain" description="N-acetyltransferase" evidence="1">
    <location>
        <begin position="11"/>
        <end position="148"/>
    </location>
</feature>
<reference evidence="2" key="1">
    <citation type="submission" date="2020-10" db="EMBL/GenBank/DDBJ databases">
        <title>Connecting structure to function with the recovery of over 1000 high-quality activated sludge metagenome-assembled genomes encoding full-length rRNA genes using long-read sequencing.</title>
        <authorList>
            <person name="Singleton C.M."/>
            <person name="Petriglieri F."/>
            <person name="Kristensen J.M."/>
            <person name="Kirkegaard R.H."/>
            <person name="Michaelsen T.Y."/>
            <person name="Andersen M.H."/>
            <person name="Karst S.M."/>
            <person name="Dueholm M.S."/>
            <person name="Nielsen P.H."/>
            <person name="Albertsen M."/>
        </authorList>
    </citation>
    <scope>NUCLEOTIDE SEQUENCE</scope>
    <source>
        <strain evidence="2">Hirt_18-Q3-R61-65_BATAC.395</strain>
    </source>
</reference>
<comment type="caution">
    <text evidence="2">The sequence shown here is derived from an EMBL/GenBank/DDBJ whole genome shotgun (WGS) entry which is preliminary data.</text>
</comment>
<sequence length="148" mass="16554">MAPEVVEITAVDGSVAAPEWLARAETVHRQLRPTLPADYAGRLRQVFANGGRMAVLAEGETVRAVALWRVIENTYEGRRLYVDDLVADEALRSHGYGKQLFGWLERHAQALGCDVITLDSGVQRAGAHKFYFREGMHVPSFCFRKVIK</sequence>
<protein>
    <submittedName>
        <fullName evidence="2">GNAT family N-acetyltransferase</fullName>
    </submittedName>
</protein>
<dbReference type="Gene3D" id="3.40.630.30">
    <property type="match status" value="1"/>
</dbReference>
<accession>A0A9D7PRE5</accession>
<dbReference type="AlphaFoldDB" id="A0A9D7PRE5"/>
<organism evidence="2 3">
    <name type="scientific">Candidatus Proximibacter danicus</name>
    <dbReference type="NCBI Taxonomy" id="2954365"/>
    <lineage>
        <taxon>Bacteria</taxon>
        <taxon>Pseudomonadati</taxon>
        <taxon>Pseudomonadota</taxon>
        <taxon>Betaproteobacteria</taxon>
        <taxon>Candidatus Proximibacter</taxon>
    </lineage>
</organism>
<dbReference type="InterPro" id="IPR000182">
    <property type="entry name" value="GNAT_dom"/>
</dbReference>
<dbReference type="CDD" id="cd04301">
    <property type="entry name" value="NAT_SF"/>
    <property type="match status" value="1"/>
</dbReference>
<dbReference type="Proteomes" id="UP000886689">
    <property type="component" value="Unassembled WGS sequence"/>
</dbReference>
<dbReference type="GO" id="GO:0016747">
    <property type="term" value="F:acyltransferase activity, transferring groups other than amino-acyl groups"/>
    <property type="evidence" value="ECO:0007669"/>
    <property type="project" value="InterPro"/>
</dbReference>
<dbReference type="PROSITE" id="PS51186">
    <property type="entry name" value="GNAT"/>
    <property type="match status" value="1"/>
</dbReference>
<evidence type="ECO:0000259" key="1">
    <source>
        <dbReference type="PROSITE" id="PS51186"/>
    </source>
</evidence>
<name>A0A9D7PRE5_9PROT</name>
<dbReference type="Pfam" id="PF00583">
    <property type="entry name" value="Acetyltransf_1"/>
    <property type="match status" value="1"/>
</dbReference>
<evidence type="ECO:0000313" key="3">
    <source>
        <dbReference type="Proteomes" id="UP000886689"/>
    </source>
</evidence>
<evidence type="ECO:0000313" key="2">
    <source>
        <dbReference type="EMBL" id="MBK8523632.1"/>
    </source>
</evidence>
<gene>
    <name evidence="2" type="ORF">IPL58_05625</name>
</gene>
<dbReference type="EMBL" id="JADJUC010000004">
    <property type="protein sequence ID" value="MBK8523632.1"/>
    <property type="molecule type" value="Genomic_DNA"/>
</dbReference>